<reference evidence="1" key="1">
    <citation type="submission" date="2019-03" db="EMBL/GenBank/DDBJ databases">
        <authorList>
            <person name="Hao L."/>
        </authorList>
    </citation>
    <scope>NUCLEOTIDE SEQUENCE</scope>
</reference>
<proteinExistence type="predicted"/>
<dbReference type="AlphaFoldDB" id="A0A485M6U4"/>
<evidence type="ECO:0000313" key="1">
    <source>
        <dbReference type="EMBL" id="VFU18614.1"/>
    </source>
</evidence>
<name>A0A485M6U4_9ZZZZ</name>
<dbReference type="EMBL" id="CAADRN010000351">
    <property type="protein sequence ID" value="VFU18614.1"/>
    <property type="molecule type" value="Genomic_DNA"/>
</dbReference>
<protein>
    <submittedName>
        <fullName evidence="1">Uncharacterized protein</fullName>
    </submittedName>
</protein>
<sequence length="61" mass="7089">MIRYFCECGNDDPDLFDVYVTQGDLCDILTVVCKQCGDIREDFVAYNRDSIMLRHYMPNSA</sequence>
<accession>A0A485M6U4</accession>
<organism evidence="1">
    <name type="scientific">anaerobic digester metagenome</name>
    <dbReference type="NCBI Taxonomy" id="1263854"/>
    <lineage>
        <taxon>unclassified sequences</taxon>
        <taxon>metagenomes</taxon>
        <taxon>ecological metagenomes</taxon>
    </lineage>
</organism>
<gene>
    <name evidence="1" type="ORF">SCFA_500005</name>
</gene>